<protein>
    <submittedName>
        <fullName evidence="1">Uncharacterized protein</fullName>
    </submittedName>
</protein>
<dbReference type="HOGENOM" id="CLU_2875804_0_0_11"/>
<proteinExistence type="predicted"/>
<reference evidence="1 2" key="1">
    <citation type="journal article" date="2011" name="J. Bacteriol.">
        <title>Complete genome sequence of Amycolicicoccus subflavus DQS3-9A1T, an actinomycete isolated from crude oil-polluted soil.</title>
        <authorList>
            <person name="Cai M."/>
            <person name="Chen W.M."/>
            <person name="Nie Y."/>
            <person name="Chi C.Q."/>
            <person name="Wang Y.N."/>
            <person name="Tang Y.Q."/>
            <person name="Li G.Y."/>
            <person name="Wu X.L."/>
        </authorList>
    </citation>
    <scope>NUCLEOTIDE SEQUENCE [LARGE SCALE GENOMIC DNA]</scope>
    <source>
        <strain evidence="2">DSM 45089 / DQS3-9A1</strain>
    </source>
</reference>
<dbReference type="Proteomes" id="UP000009235">
    <property type="component" value="Chromosome"/>
</dbReference>
<dbReference type="KEGG" id="asd:AS9A_0767"/>
<accession>F6ELC9</accession>
<sequence>MRVVEGTASGRESGVDVSCPGEGHSGDLLFGRRIPLPFQWIGLLSADGKLLLFSHDRCGHCVS</sequence>
<dbReference type="AlphaFoldDB" id="F6ELC9"/>
<keyword evidence="2" id="KW-1185">Reference proteome</keyword>
<gene>
    <name evidence="1" type="ordered locus">AS9A_0767</name>
</gene>
<evidence type="ECO:0000313" key="1">
    <source>
        <dbReference type="EMBL" id="AEF39221.1"/>
    </source>
</evidence>
<name>F6ELC9_HOYSD</name>
<dbReference type="EMBL" id="CP002786">
    <property type="protein sequence ID" value="AEF39221.1"/>
    <property type="molecule type" value="Genomic_DNA"/>
</dbReference>
<evidence type="ECO:0000313" key="2">
    <source>
        <dbReference type="Proteomes" id="UP000009235"/>
    </source>
</evidence>
<organism evidence="1 2">
    <name type="scientific">Hoyosella subflava (strain DSM 45089 / JCM 17490 / NBRC 109087 / DQS3-9A1)</name>
    <name type="common">Amycolicicoccus subflavus</name>
    <dbReference type="NCBI Taxonomy" id="443218"/>
    <lineage>
        <taxon>Bacteria</taxon>
        <taxon>Bacillati</taxon>
        <taxon>Actinomycetota</taxon>
        <taxon>Actinomycetes</taxon>
        <taxon>Mycobacteriales</taxon>
        <taxon>Hoyosellaceae</taxon>
        <taxon>Hoyosella</taxon>
    </lineage>
</organism>